<evidence type="ECO:0000256" key="2">
    <source>
        <dbReference type="ARBA" id="ARBA00012396"/>
    </source>
</evidence>
<dbReference type="Proteomes" id="UP000663880">
    <property type="component" value="Unassembled WGS sequence"/>
</dbReference>
<keyword evidence="5" id="KW-1185">Reference proteome</keyword>
<accession>A0A821LXV1</accession>
<comment type="caution">
    <text evidence="4">The sequence shown here is derived from an EMBL/GenBank/DDBJ whole genome shotgun (WGS) entry which is preliminary data.</text>
</comment>
<protein>
    <recommendedName>
        <fullName evidence="2">15-cis-phytoene synthase</fullName>
        <ecNumber evidence="2">2.5.1.32</ecNumber>
    </recommendedName>
</protein>
<evidence type="ECO:0000256" key="3">
    <source>
        <dbReference type="ARBA" id="ARBA00022746"/>
    </source>
</evidence>
<dbReference type="OrthoDB" id="270318at2759"/>
<name>A0A821LXV1_9NEOP</name>
<dbReference type="EC" id="2.5.1.32" evidence="2"/>
<evidence type="ECO:0000313" key="4">
    <source>
        <dbReference type="EMBL" id="CAF4757479.1"/>
    </source>
</evidence>
<dbReference type="PANTHER" id="PTHR31480">
    <property type="entry name" value="BIFUNCTIONAL LYCOPENE CYCLASE/PHYTOENE SYNTHASE"/>
    <property type="match status" value="1"/>
</dbReference>
<dbReference type="Pfam" id="PF00494">
    <property type="entry name" value="SQS_PSY"/>
    <property type="match status" value="1"/>
</dbReference>
<proteinExistence type="predicted"/>
<dbReference type="InterPro" id="IPR002060">
    <property type="entry name" value="Squ/phyt_synthse"/>
</dbReference>
<sequence length="310" mass="35708">MFHIKLLTKPAIVGARYMKRLSPKANTAFDSLNYCADIVRQYDYENYLATLLMTKAIRSPALVIRAFNVEVARVQDQTTDPQIATMRLQFWQDSLNKIFQKSVDKSTIPANPVIQQLFKVCQSYKLPQRYLERLITSRSNILKTKYFRTIEDIEKHSENSVSSIYYLLLSIAGITNVHVDHAASHLGKSQGLANILRSIHVSNHHKMVTLPMDVLMKYKISQESILRGIDNEAMRNVVFEVASRANSHLQKARAIEIPKIANQIFLPAIGVEIYLTKLQKNHFDIYDTSLQKRNSTLPFSLYFKRLLNKY</sequence>
<dbReference type="GO" id="GO:0016117">
    <property type="term" value="P:carotenoid biosynthetic process"/>
    <property type="evidence" value="ECO:0007669"/>
    <property type="project" value="UniProtKB-KW"/>
</dbReference>
<gene>
    <name evidence="4" type="ORF">PMACD_LOCUS1099</name>
</gene>
<evidence type="ECO:0000313" key="5">
    <source>
        <dbReference type="Proteomes" id="UP000663880"/>
    </source>
</evidence>
<organism evidence="4 5">
    <name type="scientific">Pieris macdunnoughi</name>
    <dbReference type="NCBI Taxonomy" id="345717"/>
    <lineage>
        <taxon>Eukaryota</taxon>
        <taxon>Metazoa</taxon>
        <taxon>Ecdysozoa</taxon>
        <taxon>Arthropoda</taxon>
        <taxon>Hexapoda</taxon>
        <taxon>Insecta</taxon>
        <taxon>Pterygota</taxon>
        <taxon>Neoptera</taxon>
        <taxon>Endopterygota</taxon>
        <taxon>Lepidoptera</taxon>
        <taxon>Glossata</taxon>
        <taxon>Ditrysia</taxon>
        <taxon>Papilionoidea</taxon>
        <taxon>Pieridae</taxon>
        <taxon>Pierinae</taxon>
        <taxon>Pieris</taxon>
    </lineage>
</organism>
<keyword evidence="3" id="KW-0125">Carotenoid biosynthesis</keyword>
<dbReference type="EMBL" id="CAJOBZ010000002">
    <property type="protein sequence ID" value="CAF4757479.1"/>
    <property type="molecule type" value="Genomic_DNA"/>
</dbReference>
<dbReference type="SUPFAM" id="SSF48576">
    <property type="entry name" value="Terpenoid synthases"/>
    <property type="match status" value="1"/>
</dbReference>
<dbReference type="AlphaFoldDB" id="A0A821LXV1"/>
<reference evidence="4" key="1">
    <citation type="submission" date="2021-02" db="EMBL/GenBank/DDBJ databases">
        <authorList>
            <person name="Steward A R."/>
        </authorList>
    </citation>
    <scope>NUCLEOTIDE SEQUENCE</scope>
</reference>
<comment type="catalytic activity">
    <reaction evidence="1">
        <text>2 (2E,6E,10E)-geranylgeranyl diphosphate = 15-cis-phytoene + 2 diphosphate</text>
        <dbReference type="Rhea" id="RHEA:34475"/>
        <dbReference type="ChEBI" id="CHEBI:27787"/>
        <dbReference type="ChEBI" id="CHEBI:33019"/>
        <dbReference type="ChEBI" id="CHEBI:58756"/>
        <dbReference type="EC" id="2.5.1.32"/>
    </reaction>
</comment>
<evidence type="ECO:0000256" key="1">
    <source>
        <dbReference type="ARBA" id="ARBA00001805"/>
    </source>
</evidence>
<dbReference type="InterPro" id="IPR008949">
    <property type="entry name" value="Isoprenoid_synthase_dom_sf"/>
</dbReference>
<dbReference type="Gene3D" id="1.10.600.10">
    <property type="entry name" value="Farnesyl Diphosphate Synthase"/>
    <property type="match status" value="1"/>
</dbReference>